<protein>
    <submittedName>
        <fullName evidence="1">Uncharacterized protein</fullName>
    </submittedName>
</protein>
<name>A0A371HUJ5_MUCPR</name>
<dbReference type="InterPro" id="IPR021109">
    <property type="entry name" value="Peptidase_aspartic_dom_sf"/>
</dbReference>
<dbReference type="Gene3D" id="2.40.70.10">
    <property type="entry name" value="Acid Proteases"/>
    <property type="match status" value="1"/>
</dbReference>
<dbReference type="EMBL" id="QJKJ01001683">
    <property type="protein sequence ID" value="RDY06465.1"/>
    <property type="molecule type" value="Genomic_DNA"/>
</dbReference>
<dbReference type="Proteomes" id="UP000257109">
    <property type="component" value="Unassembled WGS sequence"/>
</dbReference>
<sequence length="156" mass="17464">MLDLGASINTMPTSVYKSLNFWDLELAGMEIQLANRSVVQPLGVLEDVLVQVNNLIFLAVFYVLDMEDEAPAKGSALILGEPFLMTAKTKIDVYARILSMEFGDNIVQFNIFEALKHPAKDHSTFSIDIIDRLIEEHVRMDVGNANLFDFVEILGD</sequence>
<accession>A0A371HUJ5</accession>
<organism evidence="1 2">
    <name type="scientific">Mucuna pruriens</name>
    <name type="common">Velvet bean</name>
    <name type="synonym">Dolichos pruriens</name>
    <dbReference type="NCBI Taxonomy" id="157652"/>
    <lineage>
        <taxon>Eukaryota</taxon>
        <taxon>Viridiplantae</taxon>
        <taxon>Streptophyta</taxon>
        <taxon>Embryophyta</taxon>
        <taxon>Tracheophyta</taxon>
        <taxon>Spermatophyta</taxon>
        <taxon>Magnoliopsida</taxon>
        <taxon>eudicotyledons</taxon>
        <taxon>Gunneridae</taxon>
        <taxon>Pentapetalae</taxon>
        <taxon>rosids</taxon>
        <taxon>fabids</taxon>
        <taxon>Fabales</taxon>
        <taxon>Fabaceae</taxon>
        <taxon>Papilionoideae</taxon>
        <taxon>50 kb inversion clade</taxon>
        <taxon>NPAAA clade</taxon>
        <taxon>indigoferoid/millettioid clade</taxon>
        <taxon>Phaseoleae</taxon>
        <taxon>Mucuna</taxon>
    </lineage>
</organism>
<dbReference type="OrthoDB" id="1934381at2759"/>
<evidence type="ECO:0000313" key="2">
    <source>
        <dbReference type="Proteomes" id="UP000257109"/>
    </source>
</evidence>
<dbReference type="CDD" id="cd00303">
    <property type="entry name" value="retropepsin_like"/>
    <property type="match status" value="1"/>
</dbReference>
<feature type="non-terminal residue" evidence="1">
    <location>
        <position position="1"/>
    </location>
</feature>
<dbReference type="AlphaFoldDB" id="A0A371HUJ5"/>
<evidence type="ECO:0000313" key="1">
    <source>
        <dbReference type="EMBL" id="RDY06465.1"/>
    </source>
</evidence>
<proteinExistence type="predicted"/>
<reference evidence="1" key="1">
    <citation type="submission" date="2018-05" db="EMBL/GenBank/DDBJ databases">
        <title>Draft genome of Mucuna pruriens seed.</title>
        <authorList>
            <person name="Nnadi N.E."/>
            <person name="Vos R."/>
            <person name="Hasami M.H."/>
            <person name="Devisetty U.K."/>
            <person name="Aguiy J.C."/>
        </authorList>
    </citation>
    <scope>NUCLEOTIDE SEQUENCE [LARGE SCALE GENOMIC DNA]</scope>
    <source>
        <strain evidence="1">JCA_2017</strain>
    </source>
</reference>
<gene>
    <name evidence="1" type="ORF">CR513_09547</name>
</gene>
<dbReference type="PANTHER" id="PTHR33067">
    <property type="entry name" value="RNA-DIRECTED DNA POLYMERASE-RELATED"/>
    <property type="match status" value="1"/>
</dbReference>
<comment type="caution">
    <text evidence="1">The sequence shown here is derived from an EMBL/GenBank/DDBJ whole genome shotgun (WGS) entry which is preliminary data.</text>
</comment>
<dbReference type="PANTHER" id="PTHR33067:SF15">
    <property type="entry name" value="RNA-DIRECTED DNA POLYMERASE"/>
    <property type="match status" value="1"/>
</dbReference>
<keyword evidence="2" id="KW-1185">Reference proteome</keyword>